<comment type="caution">
    <text evidence="1">The sequence shown here is derived from an EMBL/GenBank/DDBJ whole genome shotgun (WGS) entry which is preliminary data.</text>
</comment>
<reference evidence="1" key="1">
    <citation type="journal article" date="2020" name="mSystems">
        <title>Genome- and Community-Level Interaction Insights into Carbon Utilization and Element Cycling Functions of Hydrothermarchaeota in Hydrothermal Sediment.</title>
        <authorList>
            <person name="Zhou Z."/>
            <person name="Liu Y."/>
            <person name="Xu W."/>
            <person name="Pan J."/>
            <person name="Luo Z.H."/>
            <person name="Li M."/>
        </authorList>
    </citation>
    <scope>NUCLEOTIDE SEQUENCE [LARGE SCALE GENOMIC DNA]</scope>
    <source>
        <strain evidence="1">SpSt-783</strain>
    </source>
</reference>
<dbReference type="SUPFAM" id="SSF56925">
    <property type="entry name" value="OMPA-like"/>
    <property type="match status" value="1"/>
</dbReference>
<gene>
    <name evidence="1" type="ORF">ENV70_00700</name>
</gene>
<accession>A0A7C6EFY9</accession>
<name>A0A7C6EFY9_UNCW3</name>
<organism evidence="1">
    <name type="scientific">candidate division WOR-3 bacterium</name>
    <dbReference type="NCBI Taxonomy" id="2052148"/>
    <lineage>
        <taxon>Bacteria</taxon>
        <taxon>Bacteria division WOR-3</taxon>
    </lineage>
</organism>
<dbReference type="EMBL" id="DTHJ01000012">
    <property type="protein sequence ID" value="HHS62123.1"/>
    <property type="molecule type" value="Genomic_DNA"/>
</dbReference>
<evidence type="ECO:0008006" key="2">
    <source>
        <dbReference type="Google" id="ProtNLM"/>
    </source>
</evidence>
<dbReference type="InterPro" id="IPR011250">
    <property type="entry name" value="OMP/PagP_B-barrel"/>
</dbReference>
<dbReference type="AlphaFoldDB" id="A0A7C6EFY9"/>
<evidence type="ECO:0000313" key="1">
    <source>
        <dbReference type="EMBL" id="HHS62123.1"/>
    </source>
</evidence>
<dbReference type="Gene3D" id="2.40.160.20">
    <property type="match status" value="1"/>
</dbReference>
<sequence>MKKGAIALLSIIVMVCGFDLTGRIGMGLGFSPDVYQESSNELITLPVIDLAVTRIGLNSKFAVEPIFQFTLRNANDRTSINLAVSGLGNFLMKGHQKTNLYAKAGFGFMLFSPGGGADTEFGFNLPFGFGLEHFVSEHFSLNLAALSGFTFISNPPAGGDTYMEVRIGNAKPFAFYMVWYY</sequence>
<protein>
    <recommendedName>
        <fullName evidence="2">Outer membrane protein beta-barrel domain-containing protein</fullName>
    </recommendedName>
</protein>
<proteinExistence type="predicted"/>